<proteinExistence type="predicted"/>
<dbReference type="InterPro" id="IPR025354">
    <property type="entry name" value="DUF4258"/>
</dbReference>
<evidence type="ECO:0000313" key="3">
    <source>
        <dbReference type="Proteomes" id="UP000235777"/>
    </source>
</evidence>
<reference evidence="2 3" key="1">
    <citation type="submission" date="2018-01" db="EMBL/GenBank/DDBJ databases">
        <title>Whole genome analyses suggest that Burkholderia sensu lato contains two further novel genera in the rhizoxinica-symbiotica group Mycetohabitans gen. nov., and Trinickia gen. nov.: implications for the evolution of diazotrophy and nodulation in the Burkholderiaceae.</title>
        <authorList>
            <person name="Estrada-de los Santos P."/>
            <person name="Palmer M."/>
            <person name="Chavez-Ramirez B."/>
            <person name="Beukes C."/>
            <person name="Steenkamp E.T."/>
            <person name="Hirsch A.M."/>
            <person name="Manyaka P."/>
            <person name="Maluk M."/>
            <person name="Lafos M."/>
            <person name="Crook M."/>
            <person name="Gross E."/>
            <person name="Simon M.F."/>
            <person name="Bueno dos Reis Junior F."/>
            <person name="Poole P.S."/>
            <person name="Venter S.N."/>
            <person name="James E.K."/>
        </authorList>
    </citation>
    <scope>NUCLEOTIDE SEQUENCE [LARGE SCALE GENOMIC DNA]</scope>
    <source>
        <strain evidence="2 3">JPY 581</strain>
    </source>
</reference>
<name>A0A2N7X3V3_9BURK</name>
<dbReference type="Proteomes" id="UP000235777">
    <property type="component" value="Unassembled WGS sequence"/>
</dbReference>
<comment type="caution">
    <text evidence="2">The sequence shown here is derived from an EMBL/GenBank/DDBJ whole genome shotgun (WGS) entry which is preliminary data.</text>
</comment>
<dbReference type="STRING" id="863227.GCA_000373005_05191"/>
<dbReference type="EMBL" id="PNYC01000007">
    <property type="protein sequence ID" value="PMS36290.1"/>
    <property type="molecule type" value="Genomic_DNA"/>
</dbReference>
<evidence type="ECO:0000256" key="1">
    <source>
        <dbReference type="SAM" id="MobiDB-lite"/>
    </source>
</evidence>
<organism evidence="2 3">
    <name type="scientific">Trinickia symbiotica</name>
    <dbReference type="NCBI Taxonomy" id="863227"/>
    <lineage>
        <taxon>Bacteria</taxon>
        <taxon>Pseudomonadati</taxon>
        <taxon>Pseudomonadota</taxon>
        <taxon>Betaproteobacteria</taxon>
        <taxon>Burkholderiales</taxon>
        <taxon>Burkholderiaceae</taxon>
        <taxon>Trinickia</taxon>
    </lineage>
</organism>
<dbReference type="Pfam" id="PF14076">
    <property type="entry name" value="DUF4258"/>
    <property type="match status" value="1"/>
</dbReference>
<feature type="region of interest" description="Disordered" evidence="1">
    <location>
        <begin position="68"/>
        <end position="87"/>
    </location>
</feature>
<dbReference type="AlphaFoldDB" id="A0A2N7X3V3"/>
<gene>
    <name evidence="2" type="ORF">C0Z20_12430</name>
</gene>
<keyword evidence="3" id="KW-1185">Reference proteome</keyword>
<protein>
    <submittedName>
        <fullName evidence="2">23S rRNA pseudouridine(955/2504/2580) synthase RluC</fullName>
    </submittedName>
</protein>
<dbReference type="RefSeq" id="WP_051090131.1">
    <property type="nucleotide sequence ID" value="NZ_KB890217.1"/>
</dbReference>
<accession>A0A2N7X3V3</accession>
<sequence length="87" mass="10070">MGMPSQVLPFKLNDANLRRLIHEVARDTARVFFVPHAKKRMRERKITPTQVYDCLRNGQVSERAHVNLHGSWQSRSPDDMPATRSQS</sequence>
<evidence type="ECO:0000313" key="2">
    <source>
        <dbReference type="EMBL" id="PMS36290.1"/>
    </source>
</evidence>